<organism evidence="3 4">
    <name type="scientific">Nocardia jinanensis</name>
    <dbReference type="NCBI Taxonomy" id="382504"/>
    <lineage>
        <taxon>Bacteria</taxon>
        <taxon>Bacillati</taxon>
        <taxon>Actinomycetota</taxon>
        <taxon>Actinomycetes</taxon>
        <taxon>Mycobacteriales</taxon>
        <taxon>Nocardiaceae</taxon>
        <taxon>Nocardia</taxon>
    </lineage>
</organism>
<proteinExistence type="inferred from homology"/>
<dbReference type="PANTHER" id="PTHR24321:SF8">
    <property type="entry name" value="ESTRADIOL 17-BETA-DEHYDROGENASE 8-RELATED"/>
    <property type="match status" value="1"/>
</dbReference>
<dbReference type="FunFam" id="3.40.50.720:FF:000084">
    <property type="entry name" value="Short-chain dehydrogenase reductase"/>
    <property type="match status" value="1"/>
</dbReference>
<protein>
    <submittedName>
        <fullName evidence="3">Oxidoreductase</fullName>
    </submittedName>
</protein>
<keyword evidence="4" id="KW-1185">Reference proteome</keyword>
<dbReference type="RefSeq" id="WP_062996762.1">
    <property type="nucleotide sequence ID" value="NZ_BMMH01000002.1"/>
</dbReference>
<reference evidence="3" key="1">
    <citation type="journal article" date="2014" name="Int. J. Syst. Evol. Microbiol.">
        <title>Complete genome sequence of Corynebacterium casei LMG S-19264T (=DSM 44701T), isolated from a smear-ripened cheese.</title>
        <authorList>
            <consortium name="US DOE Joint Genome Institute (JGI-PGF)"/>
            <person name="Walter F."/>
            <person name="Albersmeier A."/>
            <person name="Kalinowski J."/>
            <person name="Ruckert C."/>
        </authorList>
    </citation>
    <scope>NUCLEOTIDE SEQUENCE</scope>
    <source>
        <strain evidence="3">CGMCC 4.3508</strain>
    </source>
</reference>
<dbReference type="SUPFAM" id="SSF51735">
    <property type="entry name" value="NAD(P)-binding Rossmann-fold domains"/>
    <property type="match status" value="1"/>
</dbReference>
<dbReference type="PANTHER" id="PTHR24321">
    <property type="entry name" value="DEHYDROGENASES, SHORT CHAIN"/>
    <property type="match status" value="1"/>
</dbReference>
<dbReference type="PROSITE" id="PS00061">
    <property type="entry name" value="ADH_SHORT"/>
    <property type="match status" value="1"/>
</dbReference>
<accession>A0A917VMX3</accession>
<evidence type="ECO:0000256" key="2">
    <source>
        <dbReference type="ARBA" id="ARBA00023002"/>
    </source>
</evidence>
<comment type="similarity">
    <text evidence="1">Belongs to the short-chain dehydrogenases/reductases (SDR) family.</text>
</comment>
<dbReference type="AlphaFoldDB" id="A0A917VMX3"/>
<dbReference type="InterPro" id="IPR036291">
    <property type="entry name" value="NAD(P)-bd_dom_sf"/>
</dbReference>
<comment type="caution">
    <text evidence="3">The sequence shown here is derived from an EMBL/GenBank/DDBJ whole genome shotgun (WGS) entry which is preliminary data.</text>
</comment>
<dbReference type="PRINTS" id="PR00080">
    <property type="entry name" value="SDRFAMILY"/>
</dbReference>
<gene>
    <name evidence="3" type="ORF">GCM10011588_14950</name>
</gene>
<dbReference type="CDD" id="cd05233">
    <property type="entry name" value="SDR_c"/>
    <property type="match status" value="1"/>
</dbReference>
<evidence type="ECO:0000313" key="4">
    <source>
        <dbReference type="Proteomes" id="UP000638263"/>
    </source>
</evidence>
<evidence type="ECO:0000313" key="3">
    <source>
        <dbReference type="EMBL" id="GGL01249.1"/>
    </source>
</evidence>
<name>A0A917VMX3_9NOCA</name>
<dbReference type="Proteomes" id="UP000638263">
    <property type="component" value="Unassembled WGS sequence"/>
</dbReference>
<dbReference type="Gene3D" id="3.40.50.720">
    <property type="entry name" value="NAD(P)-binding Rossmann-like Domain"/>
    <property type="match status" value="1"/>
</dbReference>
<dbReference type="InterPro" id="IPR020904">
    <property type="entry name" value="Sc_DH/Rdtase_CS"/>
</dbReference>
<dbReference type="EMBL" id="BMMH01000002">
    <property type="protein sequence ID" value="GGL01249.1"/>
    <property type="molecule type" value="Genomic_DNA"/>
</dbReference>
<dbReference type="GO" id="GO:0016491">
    <property type="term" value="F:oxidoreductase activity"/>
    <property type="evidence" value="ECO:0007669"/>
    <property type="project" value="UniProtKB-KW"/>
</dbReference>
<dbReference type="Pfam" id="PF13561">
    <property type="entry name" value="adh_short_C2"/>
    <property type="match status" value="1"/>
</dbReference>
<reference evidence="3" key="2">
    <citation type="submission" date="2020-09" db="EMBL/GenBank/DDBJ databases">
        <authorList>
            <person name="Sun Q."/>
            <person name="Zhou Y."/>
        </authorList>
    </citation>
    <scope>NUCLEOTIDE SEQUENCE</scope>
    <source>
        <strain evidence="3">CGMCC 4.3508</strain>
    </source>
</reference>
<evidence type="ECO:0000256" key="1">
    <source>
        <dbReference type="ARBA" id="ARBA00006484"/>
    </source>
</evidence>
<dbReference type="PRINTS" id="PR00081">
    <property type="entry name" value="GDHRDH"/>
</dbReference>
<keyword evidence="2" id="KW-0560">Oxidoreductase</keyword>
<dbReference type="InterPro" id="IPR002347">
    <property type="entry name" value="SDR_fam"/>
</dbReference>
<sequence>MAEFTGKVALVTGAGSGIGKATALRLAGAGARVVLGDVDIAAVERVAREIGEAGGTAAALVQDTAKLADHEAAVEFAIQTYGALHLAVNNAGIGVSPGPIGELDTEKWRLLMSINCDGVVYGMKYQIPAMLAAGPHRCAIVNMSSVHGSVATDAPGSAYTASKHAVLGMTKAAAVEYGATGLRINAVQPGVIATPLTEMPADAREFLENKHPLKRFGRAEEVAAVVAFLLSEDASFVTGSGYLVDGGYTAL</sequence>